<name>A0AC61MW90_9FIRM</name>
<accession>A0AC61MW90</accession>
<dbReference type="Proteomes" id="UP000682782">
    <property type="component" value="Chromosome"/>
</dbReference>
<organism evidence="1 2">
    <name type="scientific">Aristaeella hokkaidonensis</name>
    <dbReference type="NCBI Taxonomy" id="3046382"/>
    <lineage>
        <taxon>Bacteria</taxon>
        <taxon>Bacillati</taxon>
        <taxon>Bacillota</taxon>
        <taxon>Clostridia</taxon>
        <taxon>Eubacteriales</taxon>
        <taxon>Aristaeellaceae</taxon>
        <taxon>Aristaeella</taxon>
    </lineage>
</organism>
<evidence type="ECO:0000313" key="1">
    <source>
        <dbReference type="EMBL" id="QUC66752.1"/>
    </source>
</evidence>
<proteinExistence type="predicted"/>
<sequence length="290" mass="32407">MKCTLCPRQCGADRSLQPGFCGLGEEILIARIAPHLWEEPPISGSHGTGAVFFSGCTLRCVYCQNGDISHRNEGRPFTPRELSDALKRLTDLGVHTLSFITGTPFVPRILEALELWHPPLPLVWNTSGYETVDTLRRLEGVIDVYLPDLKHFSARAGRLCAAAPDYFAVTSAAIKEMCRQTGAPVYDENGIMLRGTLVRHLILPGFTSESLRLLTWVRDELPAGVPVSLMRQYIPCNDVSVPGLDRRITEKEYSRVRDHMIALDLPGFLQEPDSADRDFIPLFNRDESFV</sequence>
<keyword evidence="2" id="KW-1185">Reference proteome</keyword>
<protein>
    <submittedName>
        <fullName evidence="1">Radical SAM protein</fullName>
    </submittedName>
</protein>
<reference evidence="1" key="1">
    <citation type="submission" date="2021-01" db="EMBL/GenBank/DDBJ databases">
        <title>Complete genome sequence of Clostridiales bacterium R-7.</title>
        <authorList>
            <person name="Mahoney-Kurpe S.C."/>
            <person name="Palevich N."/>
            <person name="Koike S."/>
            <person name="Moon C.D."/>
            <person name="Attwood G.T."/>
        </authorList>
    </citation>
    <scope>NUCLEOTIDE SEQUENCE</scope>
    <source>
        <strain evidence="1">R-7</strain>
    </source>
</reference>
<evidence type="ECO:0000313" key="2">
    <source>
        <dbReference type="Proteomes" id="UP000682782"/>
    </source>
</evidence>
<gene>
    <name evidence="1" type="ORF">JYE49_12990</name>
</gene>
<dbReference type="EMBL" id="CP068393">
    <property type="protein sequence ID" value="QUC66752.1"/>
    <property type="molecule type" value="Genomic_DNA"/>
</dbReference>